<feature type="region of interest" description="Disordered" evidence="1">
    <location>
        <begin position="39"/>
        <end position="70"/>
    </location>
</feature>
<dbReference type="EMBL" id="FOGO01000010">
    <property type="protein sequence ID" value="SES16713.1"/>
    <property type="molecule type" value="Genomic_DNA"/>
</dbReference>
<evidence type="ECO:0000313" key="4">
    <source>
        <dbReference type="EMBL" id="SES16713.1"/>
    </source>
</evidence>
<evidence type="ECO:0000313" key="5">
    <source>
        <dbReference type="Proteomes" id="UP000182841"/>
    </source>
</evidence>
<keyword evidence="5" id="KW-1185">Reference proteome</keyword>
<dbReference type="InterPro" id="IPR058407">
    <property type="entry name" value="DUF8094"/>
</dbReference>
<name>A0A1H9V636_9ACTN</name>
<accession>A0A1H9V636</accession>
<reference evidence="5" key="1">
    <citation type="submission" date="2016-10" db="EMBL/GenBank/DDBJ databases">
        <authorList>
            <person name="Varghese N."/>
            <person name="Submissions S."/>
        </authorList>
    </citation>
    <scope>NUCLEOTIDE SEQUENCE [LARGE SCALE GENOMIC DNA]</scope>
    <source>
        <strain evidence="5">CGMCC 4.6825</strain>
    </source>
</reference>
<organism evidence="4 5">
    <name type="scientific">Streptomyces qinglanensis</name>
    <dbReference type="NCBI Taxonomy" id="943816"/>
    <lineage>
        <taxon>Bacteria</taxon>
        <taxon>Bacillati</taxon>
        <taxon>Actinomycetota</taxon>
        <taxon>Actinomycetes</taxon>
        <taxon>Kitasatosporales</taxon>
        <taxon>Streptomycetaceae</taxon>
        <taxon>Streptomyces</taxon>
    </lineage>
</organism>
<feature type="chain" id="PRO_5038510430" description="DUF8094 domain-containing protein" evidence="2">
    <location>
        <begin position="35"/>
        <end position="370"/>
    </location>
</feature>
<dbReference type="Pfam" id="PF26366">
    <property type="entry name" value="DUF8094"/>
    <property type="match status" value="1"/>
</dbReference>
<evidence type="ECO:0000256" key="1">
    <source>
        <dbReference type="SAM" id="MobiDB-lite"/>
    </source>
</evidence>
<protein>
    <recommendedName>
        <fullName evidence="3">DUF8094 domain-containing protein</fullName>
    </recommendedName>
</protein>
<evidence type="ECO:0000259" key="3">
    <source>
        <dbReference type="Pfam" id="PF26366"/>
    </source>
</evidence>
<sequence length="370" mass="39362">MCACCRPPMRRLPHRLRIAVAIVLAALFVAGTTAGCAGGHLPGTDGSGPAGRDARGGDGRTGAPSHQPAPVTAVQARRILDHYERVATRADRNRDAALLAHVAAGNALERATAGYEQYDALPRTERAAFARPTSFRKPEFHIPAGARWFMVTATRTSPQPQHTVLVFARNGKAERPEATGGEAADGAAVAAWRLHAALPLQAGRLPRIATGRSGLAAEAGISTRSGTLRPHDVPETYEDLWRTGGTGEAAALAPNAVTEEARSTYRHRNDELGPERARRRFVPARPSHSESYALRTAGGGVLAVVPLAHEQRLRVTGPGYQITPSDEEAVYDATPRDSVVSTFHGQALAHLPQQGRPAVLSAKYALVDSR</sequence>
<feature type="signal peptide" evidence="2">
    <location>
        <begin position="1"/>
        <end position="34"/>
    </location>
</feature>
<gene>
    <name evidence="4" type="ORF">SAMN05421870_110152</name>
</gene>
<feature type="compositionally biased region" description="Gly residues" evidence="1">
    <location>
        <begin position="39"/>
        <end position="49"/>
    </location>
</feature>
<evidence type="ECO:0000256" key="2">
    <source>
        <dbReference type="SAM" id="SignalP"/>
    </source>
</evidence>
<dbReference type="AlphaFoldDB" id="A0A1H9V636"/>
<dbReference type="Proteomes" id="UP000182841">
    <property type="component" value="Unassembled WGS sequence"/>
</dbReference>
<feature type="domain" description="DUF8094" evidence="3">
    <location>
        <begin position="71"/>
        <end position="367"/>
    </location>
</feature>
<keyword evidence="2" id="KW-0732">Signal</keyword>
<proteinExistence type="predicted"/>